<dbReference type="Gene3D" id="1.25.40.10">
    <property type="entry name" value="Tetratricopeptide repeat domain"/>
    <property type="match status" value="1"/>
</dbReference>
<dbReference type="GO" id="GO:0006335">
    <property type="term" value="P:DNA replication-dependent chromatin assembly"/>
    <property type="evidence" value="ECO:0007669"/>
    <property type="project" value="TreeGrafter"/>
</dbReference>
<dbReference type="AlphaFoldDB" id="A0A9P8CXA3"/>
<feature type="region of interest" description="Disordered" evidence="7">
    <location>
        <begin position="1"/>
        <end position="22"/>
    </location>
</feature>
<feature type="compositionally biased region" description="Low complexity" evidence="7">
    <location>
        <begin position="367"/>
        <end position="387"/>
    </location>
</feature>
<reference evidence="9" key="1">
    <citation type="submission" date="2021-07" db="EMBL/GenBank/DDBJ databases">
        <title>Draft genome of Mortierella alpina, strain LL118, isolated from an aspen leaf litter sample.</title>
        <authorList>
            <person name="Yang S."/>
            <person name="Vinatzer B.A."/>
        </authorList>
    </citation>
    <scope>NUCLEOTIDE SEQUENCE</scope>
    <source>
        <strain evidence="9">LL118</strain>
    </source>
</reference>
<comment type="caution">
    <text evidence="9">The sequence shown here is derived from an EMBL/GenBank/DDBJ whole genome shotgun (WGS) entry which is preliminary data.</text>
</comment>
<evidence type="ECO:0000256" key="1">
    <source>
        <dbReference type="ARBA" id="ARBA00004123"/>
    </source>
</evidence>
<proteinExistence type="inferred from homology"/>
<evidence type="ECO:0000256" key="2">
    <source>
        <dbReference type="ARBA" id="ARBA00008402"/>
    </source>
</evidence>
<evidence type="ECO:0000256" key="6">
    <source>
        <dbReference type="PROSITE-ProRule" id="PRU00339"/>
    </source>
</evidence>
<feature type="region of interest" description="Disordered" evidence="7">
    <location>
        <begin position="119"/>
        <end position="164"/>
    </location>
</feature>
<protein>
    <recommendedName>
        <fullName evidence="8">Tetratricopeptide SHNi-TPR domain-containing protein</fullName>
    </recommendedName>
</protein>
<dbReference type="GO" id="GO:0005654">
    <property type="term" value="C:nucleoplasm"/>
    <property type="evidence" value="ECO:0007669"/>
    <property type="project" value="TreeGrafter"/>
</dbReference>
<dbReference type="InterPro" id="IPR051730">
    <property type="entry name" value="NASP-like"/>
</dbReference>
<gene>
    <name evidence="9" type="ORF">KVV02_005585</name>
</gene>
<comment type="subcellular location">
    <subcellularLocation>
        <location evidence="1">Nucleus</location>
    </subcellularLocation>
</comment>
<feature type="region of interest" description="Disordered" evidence="7">
    <location>
        <begin position="367"/>
        <end position="423"/>
    </location>
</feature>
<evidence type="ECO:0000256" key="3">
    <source>
        <dbReference type="ARBA" id="ARBA00022737"/>
    </source>
</evidence>
<dbReference type="SUPFAM" id="SSF48452">
    <property type="entry name" value="TPR-like"/>
    <property type="match status" value="1"/>
</dbReference>
<comment type="similarity">
    <text evidence="2">Belongs to the NASP family.</text>
</comment>
<dbReference type="Pfam" id="PF10516">
    <property type="entry name" value="SHNi-TPR"/>
    <property type="match status" value="1"/>
</dbReference>
<feature type="compositionally biased region" description="Acidic residues" evidence="7">
    <location>
        <begin position="139"/>
        <end position="152"/>
    </location>
</feature>
<evidence type="ECO:0000256" key="5">
    <source>
        <dbReference type="ARBA" id="ARBA00023242"/>
    </source>
</evidence>
<dbReference type="PANTHER" id="PTHR15081:SF1">
    <property type="entry name" value="NUCLEAR AUTOANTIGENIC SPERM PROTEIN"/>
    <property type="match status" value="1"/>
</dbReference>
<organism evidence="9 10">
    <name type="scientific">Mortierella alpina</name>
    <name type="common">Oleaginous fungus</name>
    <name type="synonym">Mortierella renispora</name>
    <dbReference type="NCBI Taxonomy" id="64518"/>
    <lineage>
        <taxon>Eukaryota</taxon>
        <taxon>Fungi</taxon>
        <taxon>Fungi incertae sedis</taxon>
        <taxon>Mucoromycota</taxon>
        <taxon>Mortierellomycotina</taxon>
        <taxon>Mortierellomycetes</taxon>
        <taxon>Mortierellales</taxon>
        <taxon>Mortierellaceae</taxon>
        <taxon>Mortierella</taxon>
    </lineage>
</organism>
<dbReference type="PANTHER" id="PTHR15081">
    <property type="entry name" value="NUCLEAR AUTOANTIGENIC SPERM PROTEIN NASP -RELATED"/>
    <property type="match status" value="1"/>
</dbReference>
<accession>A0A9P8CXA3</accession>
<dbReference type="InterPro" id="IPR011990">
    <property type="entry name" value="TPR-like_helical_dom_sf"/>
</dbReference>
<evidence type="ECO:0000256" key="7">
    <source>
        <dbReference type="SAM" id="MobiDB-lite"/>
    </source>
</evidence>
<dbReference type="GO" id="GO:0042393">
    <property type="term" value="F:histone binding"/>
    <property type="evidence" value="ECO:0007669"/>
    <property type="project" value="TreeGrafter"/>
</dbReference>
<keyword evidence="4 6" id="KW-0802">TPR repeat</keyword>
<dbReference type="GO" id="GO:0034080">
    <property type="term" value="P:CENP-A containing chromatin assembly"/>
    <property type="evidence" value="ECO:0007669"/>
    <property type="project" value="TreeGrafter"/>
</dbReference>
<dbReference type="InterPro" id="IPR019544">
    <property type="entry name" value="Tetratricopeptide_SHNi-TPR_dom"/>
</dbReference>
<feature type="compositionally biased region" description="Low complexity" evidence="7">
    <location>
        <begin position="1"/>
        <end position="20"/>
    </location>
</feature>
<evidence type="ECO:0000313" key="9">
    <source>
        <dbReference type="EMBL" id="KAG9322101.1"/>
    </source>
</evidence>
<feature type="repeat" description="TPR" evidence="6">
    <location>
        <begin position="194"/>
        <end position="227"/>
    </location>
</feature>
<dbReference type="Proteomes" id="UP000717515">
    <property type="component" value="Unassembled WGS sequence"/>
</dbReference>
<feature type="domain" description="Tetratricopeptide SHNi-TPR" evidence="8">
    <location>
        <begin position="195"/>
        <end position="229"/>
    </location>
</feature>
<keyword evidence="3" id="KW-0677">Repeat</keyword>
<dbReference type="PROSITE" id="PS50005">
    <property type="entry name" value="TPR"/>
    <property type="match status" value="1"/>
</dbReference>
<feature type="compositionally biased region" description="Low complexity" evidence="7">
    <location>
        <begin position="119"/>
        <end position="129"/>
    </location>
</feature>
<evidence type="ECO:0000259" key="8">
    <source>
        <dbReference type="Pfam" id="PF10516"/>
    </source>
</evidence>
<sequence>MDNSEEQQQQQDQQDQQDQENVFLYDGPIDPATEQAIQDLNDIGTKAFALQDYELAVEKFGLASEMLGQVYGETNPKCANTLFMYGKALLEHAIQQSSVLGGVTEKKSKDELEAVVAAAAGPSSSASSSTPNNPRFVFEGDEDEDEEEEGGEEGGAAEGGEEDQDDFAVAWDVLDLARVLYHRMGTEEALLKLGDVHIALGDVSLESENFEQAVADFREAITVKEARLEPDDRQLAEAHYKLALALEYSPTESDKAQDHIHKATTVLKARIQKLNGLLASGKGKARATDATENETMLAKELVELHELVGEMDQKVQDLIANMAKKPLEGQTQIEMLNDMLNQKRAEAAIDISSLIKPKVNKSVASAAGTASPSATATSADASSSPATKAEDATGADSGLKRKAEDAAGDSAKDEDEAEKKVKV</sequence>
<dbReference type="InterPro" id="IPR019734">
    <property type="entry name" value="TPR_rpt"/>
</dbReference>
<evidence type="ECO:0000313" key="10">
    <source>
        <dbReference type="Proteomes" id="UP000717515"/>
    </source>
</evidence>
<keyword evidence="5" id="KW-0539">Nucleus</keyword>
<dbReference type="EMBL" id="JAIFTL010000166">
    <property type="protein sequence ID" value="KAG9322101.1"/>
    <property type="molecule type" value="Genomic_DNA"/>
</dbReference>
<evidence type="ECO:0000256" key="4">
    <source>
        <dbReference type="ARBA" id="ARBA00022803"/>
    </source>
</evidence>
<name>A0A9P8CXA3_MORAP</name>